<dbReference type="InterPro" id="IPR036028">
    <property type="entry name" value="SH3-like_dom_sf"/>
</dbReference>
<evidence type="ECO:0000256" key="12">
    <source>
        <dbReference type="ARBA" id="ARBA00046271"/>
    </source>
</evidence>
<proteinExistence type="inferred from homology"/>
<keyword evidence="2 13" id="KW-0728">SH3 domain</keyword>
<dbReference type="GO" id="GO:0016560">
    <property type="term" value="P:protein import into peroxisome matrix, docking"/>
    <property type="evidence" value="ECO:0007669"/>
    <property type="project" value="InterPro"/>
</dbReference>
<evidence type="ECO:0000256" key="11">
    <source>
        <dbReference type="ARBA" id="ARBA00034535"/>
    </source>
</evidence>
<sequence>MAPEYNRTNNFQLHNIPPVSTSMPYPFVSATNQPPPVPPRFHTGGYNTGYNIGGYNTGYNTGYNNYRPLGGFNYLNGGFGGGYRNYGGNYGYNNYGHNNYGYNSGDPFYHMSMPNNVPFGNAVNSFQHYVEETTRPVVSVVDSVLSTLSSITAVVESSHFALINSFRAYESLANNTGRMRSTFGQILKTFSLIRLLKWIYRKFLALFGRGKQDRINEMLWKNSMSQMTNEVKDHTSVFGWHMSFLLTTIFAIIPYLIFKIMSNVRRFQFQPSNPSTWLKSERTVPVAIAKYDFMPVSNEELTLKVDQKIWLAPQPVQDKNPPGWVMATDGKTVGLVPRNYIEITGQLMKANKLKEEIDTEMTASDNIASEDVASDQTTS</sequence>
<evidence type="ECO:0000256" key="14">
    <source>
        <dbReference type="SAM" id="Phobius"/>
    </source>
</evidence>
<dbReference type="CDD" id="cd11864">
    <property type="entry name" value="SH3_PEX13_eumet"/>
    <property type="match status" value="1"/>
</dbReference>
<evidence type="ECO:0000256" key="4">
    <source>
        <dbReference type="ARBA" id="ARBA00022692"/>
    </source>
</evidence>
<protein>
    <recommendedName>
        <fullName evidence="11">Peroxisomal membrane protein PEX13</fullName>
    </recommendedName>
    <alternativeName>
        <fullName evidence="10">Peroxin-13</fullName>
    </alternativeName>
</protein>
<comment type="subcellular location">
    <subcellularLocation>
        <location evidence="12">Peroxisome membrane</location>
    </subcellularLocation>
</comment>
<keyword evidence="7" id="KW-0811">Translocation</keyword>
<keyword evidence="9" id="KW-0576">Peroxisome</keyword>
<accession>A0A6P3Y0K2</accession>
<feature type="domain" description="SH3" evidence="15">
    <location>
        <begin position="282"/>
        <end position="346"/>
    </location>
</feature>
<dbReference type="SMART" id="SM00326">
    <property type="entry name" value="SH3"/>
    <property type="match status" value="1"/>
</dbReference>
<dbReference type="Gene3D" id="2.30.30.40">
    <property type="entry name" value="SH3 Domains"/>
    <property type="match status" value="1"/>
</dbReference>
<reference evidence="17" key="1">
    <citation type="submission" date="2025-08" db="UniProtKB">
        <authorList>
            <consortium name="RefSeq"/>
        </authorList>
    </citation>
    <scope>IDENTIFICATION</scope>
</reference>
<dbReference type="InterPro" id="IPR001452">
    <property type="entry name" value="SH3_domain"/>
</dbReference>
<dbReference type="Proteomes" id="UP000515204">
    <property type="component" value="Unplaced"/>
</dbReference>
<dbReference type="GO" id="GO:0005778">
    <property type="term" value="C:peroxisomal membrane"/>
    <property type="evidence" value="ECO:0007669"/>
    <property type="project" value="UniProtKB-SubCell"/>
</dbReference>
<keyword evidence="8 14" id="KW-0472">Membrane</keyword>
<dbReference type="KEGG" id="dqu:106749123"/>
<dbReference type="AlphaFoldDB" id="A0A6P3Y0K2"/>
<dbReference type="CTD" id="5194"/>
<evidence type="ECO:0000313" key="17">
    <source>
        <dbReference type="RefSeq" id="XP_014483743.1"/>
    </source>
</evidence>
<evidence type="ECO:0000256" key="1">
    <source>
        <dbReference type="ARBA" id="ARBA00006033"/>
    </source>
</evidence>
<dbReference type="InterPro" id="IPR035463">
    <property type="entry name" value="Pex13"/>
</dbReference>
<dbReference type="PANTHER" id="PTHR19332">
    <property type="entry name" value="PEROXISOMAL MEMBRANE PROTEIN PEX13"/>
    <property type="match status" value="1"/>
</dbReference>
<dbReference type="PROSITE" id="PS50002">
    <property type="entry name" value="SH3"/>
    <property type="match status" value="1"/>
</dbReference>
<keyword evidence="16" id="KW-1185">Reference proteome</keyword>
<feature type="transmembrane region" description="Helical" evidence="14">
    <location>
        <begin position="238"/>
        <end position="258"/>
    </location>
</feature>
<evidence type="ECO:0000256" key="5">
    <source>
        <dbReference type="ARBA" id="ARBA00022927"/>
    </source>
</evidence>
<evidence type="ECO:0000256" key="13">
    <source>
        <dbReference type="PROSITE-ProRule" id="PRU00192"/>
    </source>
</evidence>
<name>A0A6P3Y0K2_DINQU</name>
<evidence type="ECO:0000256" key="8">
    <source>
        <dbReference type="ARBA" id="ARBA00023136"/>
    </source>
</evidence>
<comment type="similarity">
    <text evidence="1">Belongs to the peroxin-13 family.</text>
</comment>
<evidence type="ECO:0000256" key="10">
    <source>
        <dbReference type="ARBA" id="ARBA00029693"/>
    </source>
</evidence>
<keyword evidence="6 14" id="KW-1133">Transmembrane helix</keyword>
<organism evidence="16 17">
    <name type="scientific">Dinoponera quadriceps</name>
    <name type="common">South American ant</name>
    <dbReference type="NCBI Taxonomy" id="609295"/>
    <lineage>
        <taxon>Eukaryota</taxon>
        <taxon>Metazoa</taxon>
        <taxon>Ecdysozoa</taxon>
        <taxon>Arthropoda</taxon>
        <taxon>Hexapoda</taxon>
        <taxon>Insecta</taxon>
        <taxon>Pterygota</taxon>
        <taxon>Neoptera</taxon>
        <taxon>Endopterygota</taxon>
        <taxon>Hymenoptera</taxon>
        <taxon>Apocrita</taxon>
        <taxon>Aculeata</taxon>
        <taxon>Formicoidea</taxon>
        <taxon>Formicidae</taxon>
        <taxon>Ponerinae</taxon>
        <taxon>Ponerini</taxon>
        <taxon>Dinoponera</taxon>
    </lineage>
</organism>
<evidence type="ECO:0000259" key="15">
    <source>
        <dbReference type="PROSITE" id="PS50002"/>
    </source>
</evidence>
<dbReference type="InterPro" id="IPR007223">
    <property type="entry name" value="Peroxin-13_N"/>
</dbReference>
<dbReference type="GO" id="GO:1990429">
    <property type="term" value="C:peroxisomal importomer complex"/>
    <property type="evidence" value="ECO:0007669"/>
    <property type="project" value="TreeGrafter"/>
</dbReference>
<evidence type="ECO:0000256" key="3">
    <source>
        <dbReference type="ARBA" id="ARBA00022448"/>
    </source>
</evidence>
<keyword evidence="5" id="KW-0653">Protein transport</keyword>
<dbReference type="Pfam" id="PF14604">
    <property type="entry name" value="SH3_9"/>
    <property type="match status" value="1"/>
</dbReference>
<evidence type="ECO:0000256" key="6">
    <source>
        <dbReference type="ARBA" id="ARBA00022989"/>
    </source>
</evidence>
<evidence type="ECO:0000313" key="16">
    <source>
        <dbReference type="Proteomes" id="UP000515204"/>
    </source>
</evidence>
<keyword evidence="4 14" id="KW-0812">Transmembrane</keyword>
<dbReference type="RefSeq" id="XP_014483743.1">
    <property type="nucleotide sequence ID" value="XM_014628257.1"/>
</dbReference>
<dbReference type="PANTHER" id="PTHR19332:SF1">
    <property type="entry name" value="PEROXISOMAL MEMBRANE PROTEIN PEX13"/>
    <property type="match status" value="1"/>
</dbReference>
<evidence type="ECO:0000256" key="2">
    <source>
        <dbReference type="ARBA" id="ARBA00022443"/>
    </source>
</evidence>
<keyword evidence="3" id="KW-0813">Transport</keyword>
<gene>
    <name evidence="17" type="primary">LOC106749123</name>
</gene>
<dbReference type="GeneID" id="106749123"/>
<dbReference type="OrthoDB" id="10037838at2759"/>
<evidence type="ECO:0000256" key="7">
    <source>
        <dbReference type="ARBA" id="ARBA00023010"/>
    </source>
</evidence>
<dbReference type="Pfam" id="PF04088">
    <property type="entry name" value="Peroxin-13_N"/>
    <property type="match status" value="1"/>
</dbReference>
<dbReference type="SUPFAM" id="SSF50044">
    <property type="entry name" value="SH3-domain"/>
    <property type="match status" value="1"/>
</dbReference>
<evidence type="ECO:0000256" key="9">
    <source>
        <dbReference type="ARBA" id="ARBA00023140"/>
    </source>
</evidence>